<proteinExistence type="predicted"/>
<protein>
    <submittedName>
        <fullName evidence="1">Uncharacterized protein</fullName>
    </submittedName>
</protein>
<keyword evidence="2" id="KW-1185">Reference proteome</keyword>
<comment type="caution">
    <text evidence="1">The sequence shown here is derived from an EMBL/GenBank/DDBJ whole genome shotgun (WGS) entry which is preliminary data.</text>
</comment>
<dbReference type="EMBL" id="CM055095">
    <property type="protein sequence ID" value="KAJ7558572.1"/>
    <property type="molecule type" value="Genomic_DNA"/>
</dbReference>
<sequence>MAQASSLPSFEGADVDAHRAAMSSGSGSTGPSAVYGGATTEISSSTPISQILHPQPGSSYAGVTTNSKIVGRSPIVGNQMHSLEWQQLAAQQRESYLQTQQQMIHGQQGADAGVGNSTVKRSTVPNQGGVAFAAIVPVLMHSLPSENRHKLNAVFQKWKKGEVCKEDLVRCLKLVAGDEMLLRAVRFVQHKQQQHQQQKNQLELQNAQQQTQVKQPREKQSVLDSLDAEEEADTDTSSESDSQSNQLMSHIQEQMSHLNPKQQIHLQLPVGNLSDISSSTNLSTKVKPGEQLLECGPLHLNPMPASLQQVKHEVDRSLASMQLTFQQQHKQHQLSARESQGPAGIHPQNSVAGKLSSQPRPQVLFQEQQSAEAQEKAFLQQSHLFQVSKYEKQKHRREQKNCEDEERLRKIQESDRLKKALNARTQQGVGQHDQHQQSQSQTVPQRVNVSKSERLTAPVMPSPATLSVKQDFTEQQIGQIQTLQSLQSLSHGEDLSEKKASETADGRSQFEVEQSSPNLSRTAAANVPAVPSSMSLRTTAVSVGVTVSTVMPLLQGSSGELHPQSMMPGSLIQQVQASQLKATQKKSIAIQKKPADAAPIGQPPSKKVKVDGGDPTQSIDQLNDVTIVSGVNLREEEEQLLAGPKEESRATEAMRKFIQEEENRLFLEKASLHAKVSSIATKHGIRNINDDVERCLSMSVEERLWSILCKLGKISKQQSDMEQEKHMIIRTSDVRTKVIMIRRKAKEEFDRKQAEEAERLRKLNEEKQALADVGKESATKTQKEQQQEEDKRRTAANLVARAAVGVDDMLMKWQMMAEQGKQKRNGNSGAADSTAGTKLQDRSIGIAGPASNALKSNSMSSRLERACGRITIQDMIAVLELEPQMAKSAFLYKLYEREPKHTSEEAINL</sequence>
<accession>A0ACC2DX40</accession>
<gene>
    <name evidence="1" type="ORF">O6H91_04G046600</name>
</gene>
<evidence type="ECO:0000313" key="2">
    <source>
        <dbReference type="Proteomes" id="UP001162992"/>
    </source>
</evidence>
<evidence type="ECO:0000313" key="1">
    <source>
        <dbReference type="EMBL" id="KAJ7558572.1"/>
    </source>
</evidence>
<dbReference type="Proteomes" id="UP001162992">
    <property type="component" value="Chromosome 4"/>
</dbReference>
<reference evidence="2" key="1">
    <citation type="journal article" date="2024" name="Proc. Natl. Acad. Sci. U.S.A.">
        <title>Extraordinary preservation of gene collinearity over three hundred million years revealed in homosporous lycophytes.</title>
        <authorList>
            <person name="Li C."/>
            <person name="Wickell D."/>
            <person name="Kuo L.Y."/>
            <person name="Chen X."/>
            <person name="Nie B."/>
            <person name="Liao X."/>
            <person name="Peng D."/>
            <person name="Ji J."/>
            <person name="Jenkins J."/>
            <person name="Williams M."/>
            <person name="Shu S."/>
            <person name="Plott C."/>
            <person name="Barry K."/>
            <person name="Rajasekar S."/>
            <person name="Grimwood J."/>
            <person name="Han X."/>
            <person name="Sun S."/>
            <person name="Hou Z."/>
            <person name="He W."/>
            <person name="Dai G."/>
            <person name="Sun C."/>
            <person name="Schmutz J."/>
            <person name="Leebens-Mack J.H."/>
            <person name="Li F.W."/>
            <person name="Wang L."/>
        </authorList>
    </citation>
    <scope>NUCLEOTIDE SEQUENCE [LARGE SCALE GENOMIC DNA]</scope>
    <source>
        <strain evidence="2">cv. PW_Plant_1</strain>
    </source>
</reference>
<organism evidence="1 2">
    <name type="scientific">Diphasiastrum complanatum</name>
    <name type="common">Issler's clubmoss</name>
    <name type="synonym">Lycopodium complanatum</name>
    <dbReference type="NCBI Taxonomy" id="34168"/>
    <lineage>
        <taxon>Eukaryota</taxon>
        <taxon>Viridiplantae</taxon>
        <taxon>Streptophyta</taxon>
        <taxon>Embryophyta</taxon>
        <taxon>Tracheophyta</taxon>
        <taxon>Lycopodiopsida</taxon>
        <taxon>Lycopodiales</taxon>
        <taxon>Lycopodiaceae</taxon>
        <taxon>Lycopodioideae</taxon>
        <taxon>Diphasiastrum</taxon>
    </lineage>
</organism>
<name>A0ACC2DX40_DIPCM</name>